<dbReference type="InParanoid" id="S2JXN9"/>
<evidence type="ECO:0000313" key="2">
    <source>
        <dbReference type="Proteomes" id="UP000014254"/>
    </source>
</evidence>
<organism evidence="1 2">
    <name type="scientific">Mucor circinelloides f. circinelloides (strain 1006PhL)</name>
    <name type="common">Mucormycosis agent</name>
    <name type="synonym">Calyptromyces circinelloides</name>
    <dbReference type="NCBI Taxonomy" id="1220926"/>
    <lineage>
        <taxon>Eukaryota</taxon>
        <taxon>Fungi</taxon>
        <taxon>Fungi incertae sedis</taxon>
        <taxon>Mucoromycota</taxon>
        <taxon>Mucoromycotina</taxon>
        <taxon>Mucoromycetes</taxon>
        <taxon>Mucorales</taxon>
        <taxon>Mucorineae</taxon>
        <taxon>Mucoraceae</taxon>
        <taxon>Mucor</taxon>
    </lineage>
</organism>
<accession>S2JXN9</accession>
<evidence type="ECO:0000313" key="1">
    <source>
        <dbReference type="EMBL" id="EPB87548.1"/>
    </source>
</evidence>
<reference evidence="2" key="1">
    <citation type="submission" date="2013-05" db="EMBL/GenBank/DDBJ databases">
        <title>The Genome sequence of Mucor circinelloides f. circinelloides 1006PhL.</title>
        <authorList>
            <consortium name="The Broad Institute Genomics Platform"/>
            <person name="Cuomo C."/>
            <person name="Earl A."/>
            <person name="Findley K."/>
            <person name="Lee S.C."/>
            <person name="Walker B."/>
            <person name="Young S."/>
            <person name="Zeng Q."/>
            <person name="Gargeya S."/>
            <person name="Fitzgerald M."/>
            <person name="Haas B."/>
            <person name="Abouelleil A."/>
            <person name="Allen A.W."/>
            <person name="Alvarado L."/>
            <person name="Arachchi H.M."/>
            <person name="Berlin A.M."/>
            <person name="Chapman S.B."/>
            <person name="Gainer-Dewar J."/>
            <person name="Goldberg J."/>
            <person name="Griggs A."/>
            <person name="Gujja S."/>
            <person name="Hansen M."/>
            <person name="Howarth C."/>
            <person name="Imamovic A."/>
            <person name="Ireland A."/>
            <person name="Larimer J."/>
            <person name="McCowan C."/>
            <person name="Murphy C."/>
            <person name="Pearson M."/>
            <person name="Poon T.W."/>
            <person name="Priest M."/>
            <person name="Roberts A."/>
            <person name="Saif S."/>
            <person name="Shea T."/>
            <person name="Sisk P."/>
            <person name="Sykes S."/>
            <person name="Wortman J."/>
            <person name="Nusbaum C."/>
            <person name="Birren B."/>
        </authorList>
    </citation>
    <scope>NUCLEOTIDE SEQUENCE [LARGE SCALE GENOMIC DNA]</scope>
    <source>
        <strain evidence="2">1006PhL</strain>
    </source>
</reference>
<protein>
    <submittedName>
        <fullName evidence="1">Uncharacterized protein</fullName>
    </submittedName>
</protein>
<dbReference type="OrthoDB" id="2282451at2759"/>
<dbReference type="VEuPathDB" id="FungiDB:HMPREF1544_05639"/>
<sequence length="87" mass="9544">MCGSRNCMVGTLPTLIANQYNFSQTCLFCFHKLSDPMLAVHDKIKTINGSFVCLNAPLPPTHLSLFAEIKSLPWQSASLALLAFCLV</sequence>
<dbReference type="STRING" id="1220926.S2JXN9"/>
<name>S2JXN9_MUCC1</name>
<proteinExistence type="predicted"/>
<dbReference type="Proteomes" id="UP000014254">
    <property type="component" value="Unassembled WGS sequence"/>
</dbReference>
<keyword evidence="2" id="KW-1185">Reference proteome</keyword>
<gene>
    <name evidence="1" type="ORF">HMPREF1544_05639</name>
</gene>
<dbReference type="AlphaFoldDB" id="S2JXN9"/>
<dbReference type="EMBL" id="KE123966">
    <property type="protein sequence ID" value="EPB87548.1"/>
    <property type="molecule type" value="Genomic_DNA"/>
</dbReference>